<keyword evidence="3" id="KW-1185">Reference proteome</keyword>
<proteinExistence type="predicted"/>
<dbReference type="AlphaFoldDB" id="F8L3B0"/>
<accession>F8L3B0</accession>
<evidence type="ECO:0000313" key="3">
    <source>
        <dbReference type="Proteomes" id="UP000000496"/>
    </source>
</evidence>
<dbReference type="KEGG" id="sng:SNE_A18730"/>
<dbReference type="Proteomes" id="UP000000496">
    <property type="component" value="Chromosome gsn.131"/>
</dbReference>
<keyword evidence="1" id="KW-0175">Coiled coil</keyword>
<feature type="coiled-coil region" evidence="1">
    <location>
        <begin position="519"/>
        <end position="578"/>
    </location>
</feature>
<reference key="1">
    <citation type="journal article" date="2011" name="Mol. Biol. Evol.">
        <title>Unity in variety -- the pan-genome of the Chlamydiae.</title>
        <authorList>
            <person name="Collingro A."/>
            <person name="Tischler P."/>
            <person name="Weinmaier T."/>
            <person name="Penz T."/>
            <person name="Heinz E."/>
            <person name="Brunham R.C."/>
            <person name="Read T.D."/>
            <person name="Bavoil P.M."/>
            <person name="Sachse K."/>
            <person name="Kahane S."/>
            <person name="Friedman M.G."/>
            <person name="Rattei T."/>
            <person name="Myers G.S.A."/>
            <person name="Horn M."/>
        </authorList>
    </citation>
    <scope>NUCLEOTIDE SEQUENCE</scope>
    <source>
        <strain>Z</strain>
    </source>
</reference>
<name>F8L3B0_SIMNZ</name>
<protein>
    <submittedName>
        <fullName evidence="2">Uncharacterized protein</fullName>
    </submittedName>
</protein>
<dbReference type="HOGENOM" id="CLU_365190_0_0_0"/>
<evidence type="ECO:0000313" key="2">
    <source>
        <dbReference type="EMBL" id="CCB89750.1"/>
    </source>
</evidence>
<dbReference type="EMBL" id="FR872582">
    <property type="protein sequence ID" value="CCB89750.1"/>
    <property type="molecule type" value="Genomic_DNA"/>
</dbReference>
<reference evidence="2 3" key="2">
    <citation type="journal article" date="2011" name="Mol. Biol. Evol.">
        <title>Unity in variety--the pan-genome of the Chlamydiae.</title>
        <authorList>
            <person name="Collingro A."/>
            <person name="Tischler P."/>
            <person name="Weinmaier T."/>
            <person name="Penz T."/>
            <person name="Heinz E."/>
            <person name="Brunham R.C."/>
            <person name="Read T.D."/>
            <person name="Bavoil P.M."/>
            <person name="Sachse K."/>
            <person name="Kahane S."/>
            <person name="Friedman M.G."/>
            <person name="Rattei T."/>
            <person name="Myers G.S."/>
            <person name="Horn M."/>
        </authorList>
    </citation>
    <scope>NUCLEOTIDE SEQUENCE [LARGE SCALE GENOMIC DNA]</scope>
    <source>
        <strain evidence="3">ATCC VR-1471 / Z</strain>
    </source>
</reference>
<evidence type="ECO:0000256" key="1">
    <source>
        <dbReference type="SAM" id="Coils"/>
    </source>
</evidence>
<sequence>MTIKDTITIRPIGQSYRVGFDNELHATKTESLKDANILKAFYQHLEGKTDGQFAITQIGMHSRGVTPVTIRAADGTQSILNINVFDFLEELDLNLLCHMTFSSPSTFGKNREKALQIGNFRDGFTLAATSYFDLTQQKVSEVPRQWNFFDPQSRIVVDKDHVVLTNRGLSRFESLFYRFFNPGIYQKYLTQNTATIDAYQKFLVREVGLGKVALIEKTFGISLEKMKSEGHPLLPSHVHYFNTGINYIEMSDVEAFQEKIPGVLQNCNEGQTVMDFFTHGQHDFTMREMRGMLALFQNPKTATMGQLKAQFEAAFFNRCVDAVMTPRADWEGAYTGRKFNAPIKGSYNADVDDKETLRYEIDMQELAQVHHEILDVNPNSNTIALRIFNEYLVKIAAKKHLMVSTADGSDWRVGAIIPSPFKDSFGETVWYRVDQAVDSAHGKLWYVFKPANEDVSGDFPVFRAMRDTCRQSYALRAGPTISRDVAQHAGYKYSNTTELEDREFFDQYTLPVWMSYLFVAEKENDYNKQVQALETASTELIEEFSYRLSTLTLTPVEKQQYRQQIQSLQQNNETFFANSHDKNSTQDFINQLKKSASKKDRILYDNLLIGKHPPQVVSAGNSLGGFDAQFDVVKHTAYRHRLPITPMHVYSHSTLKIHNDDDREFTSFMKKHKDVMKTMGGDLAFDHITEEGDIVSMFGRNRTFLGNELKEDFQFNFRVFKPLKTSQSPQIQQVKTHIRRVEGLEAGTDIIWKNYDVESYEAYSQQKRIALSPIDAWHRRGVKLGLFEASDSTWRLSRYFKGVSPYISWENRNKKLIVEHKKGFRFNPIHWSHLQTERRQARKSS</sequence>
<organism evidence="2 3">
    <name type="scientific">Simkania negevensis (strain ATCC VR-1471 / DSM 27360 / Z)</name>
    <dbReference type="NCBI Taxonomy" id="331113"/>
    <lineage>
        <taxon>Bacteria</taxon>
        <taxon>Pseudomonadati</taxon>
        <taxon>Chlamydiota</taxon>
        <taxon>Chlamydiia</taxon>
        <taxon>Parachlamydiales</taxon>
        <taxon>Simkaniaceae</taxon>
        <taxon>Simkania</taxon>
    </lineage>
</organism>
<gene>
    <name evidence="2" type="ordered locus">SNE_A18730</name>
</gene>
<dbReference type="RefSeq" id="WP_013944216.1">
    <property type="nucleotide sequence ID" value="NC_015713.1"/>
</dbReference>